<dbReference type="GO" id="GO:0005524">
    <property type="term" value="F:ATP binding"/>
    <property type="evidence" value="ECO:0007669"/>
    <property type="project" value="UniProtKB-KW"/>
</dbReference>
<keyword evidence="6" id="KW-1185">Reference proteome</keyword>
<evidence type="ECO:0000256" key="2">
    <source>
        <dbReference type="ARBA" id="ARBA00022741"/>
    </source>
</evidence>
<name>A0A9Q4KVT8_9EURY</name>
<dbReference type="InterPro" id="IPR003439">
    <property type="entry name" value="ABC_transporter-like_ATP-bd"/>
</dbReference>
<dbReference type="Pfam" id="PF00005">
    <property type="entry name" value="ABC_tran"/>
    <property type="match status" value="1"/>
</dbReference>
<dbReference type="FunFam" id="3.40.50.300:FF:000032">
    <property type="entry name" value="Export ABC transporter ATP-binding protein"/>
    <property type="match status" value="1"/>
</dbReference>
<dbReference type="GO" id="GO:0005886">
    <property type="term" value="C:plasma membrane"/>
    <property type="evidence" value="ECO:0007669"/>
    <property type="project" value="TreeGrafter"/>
</dbReference>
<dbReference type="RefSeq" id="WP_274925123.1">
    <property type="nucleotide sequence ID" value="NZ_JAKELO010000002.1"/>
</dbReference>
<dbReference type="InterPro" id="IPR003593">
    <property type="entry name" value="AAA+_ATPase"/>
</dbReference>
<evidence type="ECO:0000259" key="4">
    <source>
        <dbReference type="PROSITE" id="PS50893"/>
    </source>
</evidence>
<feature type="domain" description="ABC transporter" evidence="4">
    <location>
        <begin position="20"/>
        <end position="238"/>
    </location>
</feature>
<evidence type="ECO:0000256" key="3">
    <source>
        <dbReference type="ARBA" id="ARBA00022840"/>
    </source>
</evidence>
<reference evidence="5" key="1">
    <citation type="submission" date="2022-01" db="EMBL/GenBank/DDBJ databases">
        <title>Draft genome of Methanogenium marinum DSM 15558.</title>
        <authorList>
            <person name="Chen S.-C."/>
            <person name="You Y.-T."/>
        </authorList>
    </citation>
    <scope>NUCLEOTIDE SEQUENCE</scope>
    <source>
        <strain evidence="5">DSM 15558</strain>
    </source>
</reference>
<dbReference type="GO" id="GO:0098796">
    <property type="term" value="C:membrane protein complex"/>
    <property type="evidence" value="ECO:0007669"/>
    <property type="project" value="UniProtKB-ARBA"/>
</dbReference>
<dbReference type="InterPro" id="IPR015854">
    <property type="entry name" value="ABC_transpr_LolD-like"/>
</dbReference>
<protein>
    <submittedName>
        <fullName evidence="5">ABC transporter ATP-binding protein</fullName>
    </submittedName>
</protein>
<dbReference type="AlphaFoldDB" id="A0A9Q4KVT8"/>
<evidence type="ECO:0000313" key="6">
    <source>
        <dbReference type="Proteomes" id="UP001143747"/>
    </source>
</evidence>
<comment type="caution">
    <text evidence="5">The sequence shown here is derived from an EMBL/GenBank/DDBJ whole genome shotgun (WGS) entry which is preliminary data.</text>
</comment>
<organism evidence="5 6">
    <name type="scientific">Methanogenium marinum</name>
    <dbReference type="NCBI Taxonomy" id="348610"/>
    <lineage>
        <taxon>Archaea</taxon>
        <taxon>Methanobacteriati</taxon>
        <taxon>Methanobacteriota</taxon>
        <taxon>Stenosarchaea group</taxon>
        <taxon>Methanomicrobia</taxon>
        <taxon>Methanomicrobiales</taxon>
        <taxon>Methanomicrobiaceae</taxon>
        <taxon>Methanogenium</taxon>
    </lineage>
</organism>
<dbReference type="InterPro" id="IPR017871">
    <property type="entry name" value="ABC_transporter-like_CS"/>
</dbReference>
<dbReference type="Gene3D" id="3.40.50.300">
    <property type="entry name" value="P-loop containing nucleotide triphosphate hydrolases"/>
    <property type="match status" value="1"/>
</dbReference>
<evidence type="ECO:0000313" key="5">
    <source>
        <dbReference type="EMBL" id="MDE4908496.1"/>
    </source>
</evidence>
<dbReference type="Proteomes" id="UP001143747">
    <property type="component" value="Unassembled WGS sequence"/>
</dbReference>
<keyword evidence="2" id="KW-0547">Nucleotide-binding</keyword>
<dbReference type="GO" id="GO:0016887">
    <property type="term" value="F:ATP hydrolysis activity"/>
    <property type="evidence" value="ECO:0007669"/>
    <property type="project" value="InterPro"/>
</dbReference>
<dbReference type="PANTHER" id="PTHR24220">
    <property type="entry name" value="IMPORT ATP-BINDING PROTEIN"/>
    <property type="match status" value="1"/>
</dbReference>
<evidence type="ECO:0000256" key="1">
    <source>
        <dbReference type="ARBA" id="ARBA00022448"/>
    </source>
</evidence>
<dbReference type="GO" id="GO:0022857">
    <property type="term" value="F:transmembrane transporter activity"/>
    <property type="evidence" value="ECO:0007669"/>
    <property type="project" value="TreeGrafter"/>
</dbReference>
<dbReference type="EMBL" id="JAKELO010000002">
    <property type="protein sequence ID" value="MDE4908496.1"/>
    <property type="molecule type" value="Genomic_DNA"/>
</dbReference>
<dbReference type="PROSITE" id="PS50893">
    <property type="entry name" value="ABC_TRANSPORTER_2"/>
    <property type="match status" value="1"/>
</dbReference>
<proteinExistence type="predicted"/>
<sequence length="238" mass="26170">MEEEVKRPVCAEKLPEDAVIRLEEATKVYSLPFGDVVALDRVCVAVMPGEFIAIMGPSGSGKSTLLNLIGSLDVPTSGDLYIDGRDTRTLSDDDLTELRRDRIGFIFQQFNLIPLLTVLENVEYPMILKSRQAVKGNSRARDLLLKVGLTEQMLAHKPKELSGGQQQRVAIARALINDPAILLCDEPTGNLDQATGRLIMDMLLEVNRRGKTIIMVTHDADVAAYASRRITIVDGKVA</sequence>
<accession>A0A9Q4KVT8</accession>
<dbReference type="CDD" id="cd03255">
    <property type="entry name" value="ABC_MJ0796_LolCDE_FtsE"/>
    <property type="match status" value="1"/>
</dbReference>
<dbReference type="PANTHER" id="PTHR24220:SF86">
    <property type="entry name" value="ABC TRANSPORTER ABCH.1"/>
    <property type="match status" value="1"/>
</dbReference>
<dbReference type="PROSITE" id="PS00211">
    <property type="entry name" value="ABC_TRANSPORTER_1"/>
    <property type="match status" value="1"/>
</dbReference>
<gene>
    <name evidence="5" type="ORF">L0665_07740</name>
</gene>
<keyword evidence="1" id="KW-0813">Transport</keyword>
<keyword evidence="3 5" id="KW-0067">ATP-binding</keyword>
<dbReference type="InterPro" id="IPR017911">
    <property type="entry name" value="MacB-like_ATP-bd"/>
</dbReference>
<dbReference type="SMART" id="SM00382">
    <property type="entry name" value="AAA"/>
    <property type="match status" value="1"/>
</dbReference>
<dbReference type="SUPFAM" id="SSF52540">
    <property type="entry name" value="P-loop containing nucleoside triphosphate hydrolases"/>
    <property type="match status" value="1"/>
</dbReference>
<dbReference type="InterPro" id="IPR027417">
    <property type="entry name" value="P-loop_NTPase"/>
</dbReference>